<evidence type="ECO:0000313" key="1">
    <source>
        <dbReference type="EMBL" id="KAI0086253.1"/>
    </source>
</evidence>
<accession>A0ACB8TW29</accession>
<sequence length="511" mass="56964">MSSTPIVLCTCFAFLVVSLLGRVLGRRHTAPYPPGPKGLPFIGNMFDMPSAYHWRMFTEWGRTFGDMVYISILGKPIIILNSARQATAMLDKRSSIYSDRPVSPMGGELVGLKHMLVMAPYGPQSREHRRYIHQSLGSKTSIEKHHEVIVEEQRKFLKSLLGSYQDIATEIHKTEGAILLKITYGYTIQEEDDQVMALAEKLTDILVPVVAPSVWLVDAFPVLRYLPAWFPGARFKKIAAGMRRTLHNIVDVPYEMTKQKLANNVDLPPNLVAECFQKEGRVDTEAEFNIKWAAAIIYAGGGDSTVSAMHSFVLAMTLYPDVQKRAQAEIDTVIGDERLPSFKDREHLPFIEAIVKEILRWRCPGPLNLPHRAAKDAIHDGCFIPKGATIIANIWAILHDPEAYPNPDTFDPSRFVSETGEPTDVPSPYSACFGYGRRICPGSNFADASIFIWCAMILAVYDISKAVGEDGKIIEPSGEYTSGLASHPNPFECSIVPRSEKARRLILSIDE</sequence>
<dbReference type="EMBL" id="MU274925">
    <property type="protein sequence ID" value="KAI0086253.1"/>
    <property type="molecule type" value="Genomic_DNA"/>
</dbReference>
<name>A0ACB8TW29_9APHY</name>
<proteinExistence type="predicted"/>
<evidence type="ECO:0000313" key="2">
    <source>
        <dbReference type="Proteomes" id="UP001055072"/>
    </source>
</evidence>
<protein>
    <submittedName>
        <fullName evidence="1">Cytochrome P450</fullName>
    </submittedName>
</protein>
<organism evidence="1 2">
    <name type="scientific">Irpex rosettiformis</name>
    <dbReference type="NCBI Taxonomy" id="378272"/>
    <lineage>
        <taxon>Eukaryota</taxon>
        <taxon>Fungi</taxon>
        <taxon>Dikarya</taxon>
        <taxon>Basidiomycota</taxon>
        <taxon>Agaricomycotina</taxon>
        <taxon>Agaricomycetes</taxon>
        <taxon>Polyporales</taxon>
        <taxon>Irpicaceae</taxon>
        <taxon>Irpex</taxon>
    </lineage>
</organism>
<gene>
    <name evidence="1" type="ORF">BDY19DRAFT_1059103</name>
</gene>
<comment type="caution">
    <text evidence="1">The sequence shown here is derived from an EMBL/GenBank/DDBJ whole genome shotgun (WGS) entry which is preliminary data.</text>
</comment>
<reference evidence="1" key="1">
    <citation type="journal article" date="2021" name="Environ. Microbiol.">
        <title>Gene family expansions and transcriptome signatures uncover fungal adaptations to wood decay.</title>
        <authorList>
            <person name="Hage H."/>
            <person name="Miyauchi S."/>
            <person name="Viragh M."/>
            <person name="Drula E."/>
            <person name="Min B."/>
            <person name="Chaduli D."/>
            <person name="Navarro D."/>
            <person name="Favel A."/>
            <person name="Norest M."/>
            <person name="Lesage-Meessen L."/>
            <person name="Balint B."/>
            <person name="Merenyi Z."/>
            <person name="de Eugenio L."/>
            <person name="Morin E."/>
            <person name="Martinez A.T."/>
            <person name="Baldrian P."/>
            <person name="Stursova M."/>
            <person name="Martinez M.J."/>
            <person name="Novotny C."/>
            <person name="Magnuson J.K."/>
            <person name="Spatafora J.W."/>
            <person name="Maurice S."/>
            <person name="Pangilinan J."/>
            <person name="Andreopoulos W."/>
            <person name="LaButti K."/>
            <person name="Hundley H."/>
            <person name="Na H."/>
            <person name="Kuo A."/>
            <person name="Barry K."/>
            <person name="Lipzen A."/>
            <person name="Henrissat B."/>
            <person name="Riley R."/>
            <person name="Ahrendt S."/>
            <person name="Nagy L.G."/>
            <person name="Grigoriev I.V."/>
            <person name="Martin F."/>
            <person name="Rosso M.N."/>
        </authorList>
    </citation>
    <scope>NUCLEOTIDE SEQUENCE</scope>
    <source>
        <strain evidence="1">CBS 384.51</strain>
    </source>
</reference>
<dbReference type="Proteomes" id="UP001055072">
    <property type="component" value="Unassembled WGS sequence"/>
</dbReference>
<keyword evidence="2" id="KW-1185">Reference proteome</keyword>